<keyword evidence="2" id="KW-1185">Reference proteome</keyword>
<accession>A0ABU0IS19</accession>
<dbReference type="EMBL" id="JAUSVS010000002">
    <property type="protein sequence ID" value="MDQ0464146.1"/>
    <property type="molecule type" value="Genomic_DNA"/>
</dbReference>
<comment type="caution">
    <text evidence="1">The sequence shown here is derived from an EMBL/GenBank/DDBJ whole genome shotgun (WGS) entry which is preliminary data.</text>
</comment>
<evidence type="ECO:0000313" key="2">
    <source>
        <dbReference type="Proteomes" id="UP001228905"/>
    </source>
</evidence>
<evidence type="ECO:0000313" key="1">
    <source>
        <dbReference type="EMBL" id="MDQ0464146.1"/>
    </source>
</evidence>
<proteinExistence type="predicted"/>
<sequence>MPLQNRVDPFSALNAVPARGTLTGNRGCLHDEARRIRPGRTWRSRRWISCRLDWKGWRRVVMTPNRWTELFFLDEATALAAGHRPCAYCRREAFERFRAALAAGNPGRISATPGVDEIDRLLHADRLTGAGTQQRHEGCPAELPDGAMFEHDGRAWLKQAGAVRPWSFEGYGDSQPQPASAVSVLTPRCLVATLGAGYALDL</sequence>
<dbReference type="Proteomes" id="UP001228905">
    <property type="component" value="Unassembled WGS sequence"/>
</dbReference>
<reference evidence="1 2" key="1">
    <citation type="submission" date="2023-07" db="EMBL/GenBank/DDBJ databases">
        <title>Genomic Encyclopedia of Type Strains, Phase IV (KMG-IV): sequencing the most valuable type-strain genomes for metagenomic binning, comparative biology and taxonomic classification.</title>
        <authorList>
            <person name="Goeker M."/>
        </authorList>
    </citation>
    <scope>NUCLEOTIDE SEQUENCE [LARGE SCALE GENOMIC DNA]</scope>
    <source>
        <strain evidence="1 2">DSM 18695</strain>
    </source>
</reference>
<dbReference type="RefSeq" id="WP_307348577.1">
    <property type="nucleotide sequence ID" value="NZ_JAUSVS010000002.1"/>
</dbReference>
<gene>
    <name evidence="1" type="ORF">QO010_001917</name>
</gene>
<organism evidence="1 2">
    <name type="scientific">Caulobacter ginsengisoli</name>
    <dbReference type="NCBI Taxonomy" id="400775"/>
    <lineage>
        <taxon>Bacteria</taxon>
        <taxon>Pseudomonadati</taxon>
        <taxon>Pseudomonadota</taxon>
        <taxon>Alphaproteobacteria</taxon>
        <taxon>Caulobacterales</taxon>
        <taxon>Caulobacteraceae</taxon>
        <taxon>Caulobacter</taxon>
    </lineage>
</organism>
<name>A0ABU0IS19_9CAUL</name>
<protein>
    <submittedName>
        <fullName evidence="1">Uncharacterized protein</fullName>
    </submittedName>
</protein>